<dbReference type="PANTHER" id="PTHR12903">
    <property type="entry name" value="MITOCHONDRIAL RIBOSOMAL PROTEIN L24"/>
    <property type="match status" value="1"/>
</dbReference>
<dbReference type="Pfam" id="PF17136">
    <property type="entry name" value="ribosomal_L24"/>
    <property type="match status" value="1"/>
</dbReference>
<evidence type="ECO:0000256" key="2">
    <source>
        <dbReference type="ARBA" id="ARBA00022980"/>
    </source>
</evidence>
<dbReference type="HAMAP" id="MF_01326_B">
    <property type="entry name" value="Ribosomal_uL24_B"/>
    <property type="match status" value="1"/>
</dbReference>
<keyword evidence="2 5" id="KW-0689">Ribosomal protein</keyword>
<dbReference type="GO" id="GO:0005840">
    <property type="term" value="C:ribosome"/>
    <property type="evidence" value="ECO:0007669"/>
    <property type="project" value="UniProtKB-KW"/>
</dbReference>
<evidence type="ECO:0000256" key="1">
    <source>
        <dbReference type="ARBA" id="ARBA00010618"/>
    </source>
</evidence>
<name>A0ABS0AXL9_9BACT</name>
<dbReference type="Proteomes" id="UP001194714">
    <property type="component" value="Unassembled WGS sequence"/>
</dbReference>
<keyword evidence="5" id="KW-0699">rRNA-binding</keyword>
<comment type="caution">
    <text evidence="7">The sequence shown here is derived from an EMBL/GenBank/DDBJ whole genome shotgun (WGS) entry which is preliminary data.</text>
</comment>
<dbReference type="NCBIfam" id="TIGR01079">
    <property type="entry name" value="rplX_bact"/>
    <property type="match status" value="1"/>
</dbReference>
<dbReference type="InterPro" id="IPR041988">
    <property type="entry name" value="Ribosomal_uL24_KOW"/>
</dbReference>
<evidence type="ECO:0000256" key="5">
    <source>
        <dbReference type="HAMAP-Rule" id="MF_01326"/>
    </source>
</evidence>
<organism evidence="7 8">
    <name type="scientific">Candidatus Neptunichlamydia vexilliferae</name>
    <dbReference type="NCBI Taxonomy" id="1651774"/>
    <lineage>
        <taxon>Bacteria</taxon>
        <taxon>Pseudomonadati</taxon>
        <taxon>Chlamydiota</taxon>
        <taxon>Chlamydiia</taxon>
        <taxon>Parachlamydiales</taxon>
        <taxon>Simkaniaceae</taxon>
        <taxon>Candidatus Neptunichlamydia</taxon>
    </lineage>
</organism>
<dbReference type="InterPro" id="IPR057264">
    <property type="entry name" value="Ribosomal_uL24_C"/>
</dbReference>
<reference evidence="7 8" key="1">
    <citation type="submission" date="2020-01" db="EMBL/GenBank/DDBJ databases">
        <title>Draft genome sequence of Cand. Neptunochlamydia vexilliferae K9.</title>
        <authorList>
            <person name="Schulz F."/>
            <person name="Koestlbacher S."/>
            <person name="Wascher F."/>
            <person name="Pizzetti I."/>
            <person name="Horn M."/>
        </authorList>
    </citation>
    <scope>NUCLEOTIDE SEQUENCE [LARGE SCALE GENOMIC DNA]</scope>
    <source>
        <strain evidence="7 8">K9</strain>
    </source>
</reference>
<evidence type="ECO:0000256" key="3">
    <source>
        <dbReference type="ARBA" id="ARBA00023274"/>
    </source>
</evidence>
<dbReference type="PROSITE" id="PS01108">
    <property type="entry name" value="RIBOSOMAL_L24"/>
    <property type="match status" value="1"/>
</dbReference>
<dbReference type="SUPFAM" id="SSF50104">
    <property type="entry name" value="Translation proteins SH3-like domain"/>
    <property type="match status" value="1"/>
</dbReference>
<dbReference type="InterPro" id="IPR014722">
    <property type="entry name" value="Rib_uL2_dom2"/>
</dbReference>
<comment type="function">
    <text evidence="5">One of the proteins that surrounds the polypeptide exit tunnel on the outside of the subunit.</text>
</comment>
<dbReference type="InterPro" id="IPR008991">
    <property type="entry name" value="Translation_prot_SH3-like_sf"/>
</dbReference>
<dbReference type="Gene3D" id="2.30.30.30">
    <property type="match status" value="1"/>
</dbReference>
<evidence type="ECO:0000313" key="7">
    <source>
        <dbReference type="EMBL" id="MBF5058871.1"/>
    </source>
</evidence>
<evidence type="ECO:0000256" key="4">
    <source>
        <dbReference type="ARBA" id="ARBA00035206"/>
    </source>
</evidence>
<evidence type="ECO:0000313" key="8">
    <source>
        <dbReference type="Proteomes" id="UP001194714"/>
    </source>
</evidence>
<comment type="similarity">
    <text evidence="1 5">Belongs to the universal ribosomal protein uL24 family.</text>
</comment>
<dbReference type="CDD" id="cd06089">
    <property type="entry name" value="KOW_RPL26"/>
    <property type="match status" value="1"/>
</dbReference>
<feature type="domain" description="Large ribosomal subunit protein uL24 C-terminal" evidence="6">
    <location>
        <begin position="39"/>
        <end position="92"/>
    </location>
</feature>
<evidence type="ECO:0000259" key="6">
    <source>
        <dbReference type="Pfam" id="PF17136"/>
    </source>
</evidence>
<keyword evidence="8" id="KW-1185">Reference proteome</keyword>
<protein>
    <recommendedName>
        <fullName evidence="4 5">Large ribosomal subunit protein uL24</fullName>
    </recommendedName>
</protein>
<dbReference type="RefSeq" id="WP_194847161.1">
    <property type="nucleotide sequence ID" value="NZ_JAAEJV010000005.1"/>
</dbReference>
<keyword evidence="5" id="KW-0694">RNA-binding</keyword>
<dbReference type="InterPro" id="IPR003256">
    <property type="entry name" value="Ribosomal_uL24"/>
</dbReference>
<proteinExistence type="inferred from homology"/>
<comment type="function">
    <text evidence="5">One of two assembly initiator proteins, it binds directly to the 5'-end of the 23S rRNA, where it nucleates assembly of the 50S subunit.</text>
</comment>
<comment type="subunit">
    <text evidence="5">Part of the 50S ribosomal subunit.</text>
</comment>
<gene>
    <name evidence="5" type="primary">rplX</name>
    <name evidence="7" type="ORF">NEPTK9_000371</name>
</gene>
<keyword evidence="3 5" id="KW-0687">Ribonucleoprotein</keyword>
<sequence length="113" mass="12619">MKQKWIKKGDKVLVISGNDRGKAGEVIAKKDSRILVQGINVRKRHMKARQQGQKSEIVSLEKPIHISNVALCDGEGKKIKLNVKIGKDGSKELVYLDNGKEVSYRTLKKPVKA</sequence>
<dbReference type="EMBL" id="JAAEJV010000005">
    <property type="protein sequence ID" value="MBF5058871.1"/>
    <property type="molecule type" value="Genomic_DNA"/>
</dbReference>
<dbReference type="InterPro" id="IPR005825">
    <property type="entry name" value="Ribosomal_uL24_CS"/>
</dbReference>
<accession>A0ABS0AXL9</accession>